<evidence type="ECO:0000313" key="2">
    <source>
        <dbReference type="Proteomes" id="UP000054359"/>
    </source>
</evidence>
<dbReference type="OrthoDB" id="6049566at2759"/>
<reference evidence="1 2" key="1">
    <citation type="submission" date="2013-11" db="EMBL/GenBank/DDBJ databases">
        <title>Genome sequencing of Stegodyphus mimosarum.</title>
        <authorList>
            <person name="Bechsgaard J."/>
        </authorList>
    </citation>
    <scope>NUCLEOTIDE SEQUENCE [LARGE SCALE GENOMIC DNA]</scope>
</reference>
<accession>A0A087SWS4</accession>
<protein>
    <submittedName>
        <fullName evidence="1">Uncharacterized protein</fullName>
    </submittedName>
</protein>
<dbReference type="AlphaFoldDB" id="A0A087SWS4"/>
<keyword evidence="2" id="KW-1185">Reference proteome</keyword>
<organism evidence="1 2">
    <name type="scientific">Stegodyphus mimosarum</name>
    <name type="common">African social velvet spider</name>
    <dbReference type="NCBI Taxonomy" id="407821"/>
    <lineage>
        <taxon>Eukaryota</taxon>
        <taxon>Metazoa</taxon>
        <taxon>Ecdysozoa</taxon>
        <taxon>Arthropoda</taxon>
        <taxon>Chelicerata</taxon>
        <taxon>Arachnida</taxon>
        <taxon>Araneae</taxon>
        <taxon>Araneomorphae</taxon>
        <taxon>Entelegynae</taxon>
        <taxon>Eresoidea</taxon>
        <taxon>Eresidae</taxon>
        <taxon>Stegodyphus</taxon>
    </lineage>
</organism>
<gene>
    <name evidence="1" type="ORF">X975_25539</name>
</gene>
<feature type="non-terminal residue" evidence="1">
    <location>
        <position position="152"/>
    </location>
</feature>
<dbReference type="EMBL" id="KK112308">
    <property type="protein sequence ID" value="KFM57313.1"/>
    <property type="molecule type" value="Genomic_DNA"/>
</dbReference>
<name>A0A087SWS4_STEMI</name>
<evidence type="ECO:0000313" key="1">
    <source>
        <dbReference type="EMBL" id="KFM57313.1"/>
    </source>
</evidence>
<proteinExistence type="predicted"/>
<dbReference type="Proteomes" id="UP000054359">
    <property type="component" value="Unassembled WGS sequence"/>
</dbReference>
<sequence length="152" mass="17497">MHFIADAPSQRALEFRLIGQALSFSFVTELAPSCQRTRQHTIFLRLLLLFLAMCPASARPLPTTTRKPRWINPCDLQGQVYDPETDVKGEHDMAQIYSFVKEGARIAKQHASNVKENFLKYYYFDSDYVSGTQDLNQNWLPKIPPTNISVFR</sequence>